<organism evidence="1 2">
    <name type="scientific">Brachionus plicatilis</name>
    <name type="common">Marine rotifer</name>
    <name type="synonym">Brachionus muelleri</name>
    <dbReference type="NCBI Taxonomy" id="10195"/>
    <lineage>
        <taxon>Eukaryota</taxon>
        <taxon>Metazoa</taxon>
        <taxon>Spiralia</taxon>
        <taxon>Gnathifera</taxon>
        <taxon>Rotifera</taxon>
        <taxon>Eurotatoria</taxon>
        <taxon>Monogononta</taxon>
        <taxon>Pseudotrocha</taxon>
        <taxon>Ploima</taxon>
        <taxon>Brachionidae</taxon>
        <taxon>Brachionus</taxon>
    </lineage>
</organism>
<gene>
    <name evidence="1" type="ORF">BpHYR1_034798</name>
</gene>
<dbReference type="Proteomes" id="UP000276133">
    <property type="component" value="Unassembled WGS sequence"/>
</dbReference>
<name>A0A3M7SQK3_BRAPC</name>
<proteinExistence type="predicted"/>
<protein>
    <submittedName>
        <fullName evidence="1">Uncharacterized protein</fullName>
    </submittedName>
</protein>
<dbReference type="AlphaFoldDB" id="A0A3M7SQK3"/>
<feature type="non-terminal residue" evidence="1">
    <location>
        <position position="1"/>
    </location>
</feature>
<evidence type="ECO:0000313" key="2">
    <source>
        <dbReference type="Proteomes" id="UP000276133"/>
    </source>
</evidence>
<accession>A0A3M7SQK3</accession>
<dbReference type="EMBL" id="REGN01000953">
    <property type="protein sequence ID" value="RNA37972.1"/>
    <property type="molecule type" value="Genomic_DNA"/>
</dbReference>
<reference evidence="1 2" key="1">
    <citation type="journal article" date="2018" name="Sci. Rep.">
        <title>Genomic signatures of local adaptation to the degree of environmental predictability in rotifers.</title>
        <authorList>
            <person name="Franch-Gras L."/>
            <person name="Hahn C."/>
            <person name="Garcia-Roger E.M."/>
            <person name="Carmona M.J."/>
            <person name="Serra M."/>
            <person name="Gomez A."/>
        </authorList>
    </citation>
    <scope>NUCLEOTIDE SEQUENCE [LARGE SCALE GENOMIC DNA]</scope>
    <source>
        <strain evidence="1">HYR1</strain>
    </source>
</reference>
<sequence>FLLKSNQRLENYFNINFFYTIINQFSKISSFSKTIYLGYRINQRRDAKIKGALRFCLIPLGPSIRSLLLDVLEHVYMLLLNLNAHG</sequence>
<keyword evidence="2" id="KW-1185">Reference proteome</keyword>
<evidence type="ECO:0000313" key="1">
    <source>
        <dbReference type="EMBL" id="RNA37972.1"/>
    </source>
</evidence>
<comment type="caution">
    <text evidence="1">The sequence shown here is derived from an EMBL/GenBank/DDBJ whole genome shotgun (WGS) entry which is preliminary data.</text>
</comment>